<evidence type="ECO:0000256" key="2">
    <source>
        <dbReference type="ARBA" id="ARBA00022801"/>
    </source>
</evidence>
<dbReference type="AlphaFoldDB" id="A0A1H7L7P5"/>
<dbReference type="InterPro" id="IPR012334">
    <property type="entry name" value="Pectin_lyas_fold"/>
</dbReference>
<evidence type="ECO:0000313" key="6">
    <source>
        <dbReference type="EMBL" id="SEK94515.1"/>
    </source>
</evidence>
<dbReference type="EMBL" id="FOAT01000008">
    <property type="protein sequence ID" value="SEK94515.1"/>
    <property type="molecule type" value="Genomic_DNA"/>
</dbReference>
<keyword evidence="4" id="KW-0732">Signal</keyword>
<name>A0A1H7L7P5_RUMAL</name>
<dbReference type="GO" id="GO:0042545">
    <property type="term" value="P:cell wall modification"/>
    <property type="evidence" value="ECO:0007669"/>
    <property type="project" value="InterPro"/>
</dbReference>
<sequence length="1126" mass="123239">MNRTSKQAACLLLAAGMVMSTSAPLFLQSQSSIIAYAGDNDFSWSAYSKKDSSWWKSYEATSLADEMIAYQLSDGGWRKDMKTATTGSWNKSTIDNNATWGQIRFLASVYNATGTTKYKTACLKGLDLLINGQYSNGGWPQVFNDAGTYHAHITYNDSAMVQVLKIMLEVSQKSGAFSWVDSSYQSKAESAVNKGISCILKTQIKVNGTLTAWGQQHDEYTLAPAAARAYELPSVCTSESAGIVDFLRSLPDSKKSADVIRSINAAVKWFDAVKIENRAWGWNSDKTDKVVTYSSGSTIWARFYDLQYSKPMFADRDGKAYTDVTQISLERRTGYSWYGTWCANNIKLGTLPEPSSSTQTQGTHFYVGYSNKSNNYSTIQAAVNAAAAKNPSSEQTRVSIHIAPGTYREQVRVNTPYISFINDEPSKEVKITWYYGIGYKYYSMGSDGYYNASNAWSKSSKGEPTRWGSAVALGTKASNFRAEYITFENSFNRYVTDEELADGVEVSGSESITFQRYKGADVKSKTATERAAAIAVEGDYSEFYKCNFLGSQDTLFTRGSHEYYRDCRIEGNTDYIYGQGTCIFQNCDLVWTGYTDKAVGGYITAAKSDGKYLFSGCNVYGTSGMKVGSGYFGRPWGADADVAFVNTKLSSESMITSAGWTSMSGNQPGNARFKEYNTTVNGQAVNTSGRVSGTVRYSASGLDVNTYLSGWVPYYYNYSGSYTPVTIDPINGTLVKSLTVNDTENGADWAIGYNFGYGSQLFGDRDFTATSVPSYLIGAEAIKTACDSKTVTSDLGTFTAGSNITVYTAVDSRVTSSGLPSWLSSWTKTGDSIYTSNSLTMEVFKKTYSKGSQITLGTNGGSTSCVNYIVLVTENAPEPMSGKYFKNLVVNDTENASDWSIRNDMSNGFQLFGDRDFTVSNVPSYLVNAETIRTACDSKMYTSDLASFTAGADITLYVAVDTRVNNQLSWLSSWTPVGTSLYSSNDVELALYKKDVNSGTKVTLGTNGGEGYSINYIVMAVPRQNTQQTGSNANTVTNISVLYNQQYHQIRFSWKPVSGATNYGIAVYLAGKWRVQTSSLPSTTTYYTTPKNLTPGMSYKVAIAAKVNGDWNVNAAIKNAVYVTVQ</sequence>
<feature type="domain" description="Pectinesterase catalytic" evidence="5">
    <location>
        <begin position="526"/>
        <end position="692"/>
    </location>
</feature>
<organism evidence="6 7">
    <name type="scientific">Ruminococcus albus</name>
    <dbReference type="NCBI Taxonomy" id="1264"/>
    <lineage>
        <taxon>Bacteria</taxon>
        <taxon>Bacillati</taxon>
        <taxon>Bacillota</taxon>
        <taxon>Clostridia</taxon>
        <taxon>Eubacteriales</taxon>
        <taxon>Oscillospiraceae</taxon>
        <taxon>Ruminococcus</taxon>
    </lineage>
</organism>
<feature type="chain" id="PRO_5039663702" evidence="4">
    <location>
        <begin position="24"/>
        <end position="1126"/>
    </location>
</feature>
<dbReference type="SUPFAM" id="SSF49265">
    <property type="entry name" value="Fibronectin type III"/>
    <property type="match status" value="1"/>
</dbReference>
<evidence type="ECO:0000256" key="1">
    <source>
        <dbReference type="ARBA" id="ARBA00008891"/>
    </source>
</evidence>
<dbReference type="PANTHER" id="PTHR31321:SF57">
    <property type="entry name" value="PECTINESTERASE 53-RELATED"/>
    <property type="match status" value="1"/>
</dbReference>
<dbReference type="InterPro" id="IPR000070">
    <property type="entry name" value="Pectinesterase_cat"/>
</dbReference>
<evidence type="ECO:0000313" key="7">
    <source>
        <dbReference type="Proteomes" id="UP000186015"/>
    </source>
</evidence>
<protein>
    <submittedName>
        <fullName evidence="6">Pectate lyase, PelA/Pel-15E family</fullName>
    </submittedName>
</protein>
<dbReference type="Gene3D" id="1.50.10.20">
    <property type="match status" value="1"/>
</dbReference>
<dbReference type="Pfam" id="PF09492">
    <property type="entry name" value="Pec_lyase"/>
    <property type="match status" value="1"/>
</dbReference>
<dbReference type="InterPro" id="IPR012669">
    <property type="entry name" value="Pectate_lyase"/>
</dbReference>
<dbReference type="GO" id="GO:0016829">
    <property type="term" value="F:lyase activity"/>
    <property type="evidence" value="ECO:0007669"/>
    <property type="project" value="UniProtKB-KW"/>
</dbReference>
<dbReference type="RefSeq" id="WP_074833435.1">
    <property type="nucleotide sequence ID" value="NZ_FOAT01000008.1"/>
</dbReference>
<evidence type="ECO:0000259" key="5">
    <source>
        <dbReference type="Pfam" id="PF01095"/>
    </source>
</evidence>
<dbReference type="GO" id="GO:0030599">
    <property type="term" value="F:pectinesterase activity"/>
    <property type="evidence" value="ECO:0007669"/>
    <property type="project" value="InterPro"/>
</dbReference>
<dbReference type="OrthoDB" id="9804686at2"/>
<evidence type="ECO:0000256" key="4">
    <source>
        <dbReference type="SAM" id="SignalP"/>
    </source>
</evidence>
<dbReference type="Pfam" id="PF01095">
    <property type="entry name" value="Pectinesterase"/>
    <property type="match status" value="1"/>
</dbReference>
<feature type="signal peptide" evidence="4">
    <location>
        <begin position="1"/>
        <end position="23"/>
    </location>
</feature>
<reference evidence="6 7" key="1">
    <citation type="submission" date="2016-10" db="EMBL/GenBank/DDBJ databases">
        <authorList>
            <person name="de Groot N.N."/>
        </authorList>
    </citation>
    <scope>NUCLEOTIDE SEQUENCE [LARGE SCALE GENOMIC DNA]</scope>
    <source>
        <strain evidence="6 7">KH2T6</strain>
    </source>
</reference>
<dbReference type="InterPro" id="IPR036116">
    <property type="entry name" value="FN3_sf"/>
</dbReference>
<keyword evidence="2" id="KW-0378">Hydrolase</keyword>
<dbReference type="SUPFAM" id="SSF51126">
    <property type="entry name" value="Pectin lyase-like"/>
    <property type="match status" value="1"/>
</dbReference>
<dbReference type="InterPro" id="IPR013783">
    <property type="entry name" value="Ig-like_fold"/>
</dbReference>
<dbReference type="Proteomes" id="UP000186015">
    <property type="component" value="Unassembled WGS sequence"/>
</dbReference>
<dbReference type="PANTHER" id="PTHR31321">
    <property type="entry name" value="ACYL-COA THIOESTER HYDROLASE YBHC-RELATED"/>
    <property type="match status" value="1"/>
</dbReference>
<comment type="similarity">
    <text evidence="1">Belongs to the pectinesterase family.</text>
</comment>
<dbReference type="SUPFAM" id="SSF81853">
    <property type="entry name" value="Family 10 polysaccharide lyase"/>
    <property type="match status" value="1"/>
</dbReference>
<evidence type="ECO:0000256" key="3">
    <source>
        <dbReference type="ARBA" id="ARBA00023085"/>
    </source>
</evidence>
<dbReference type="InterPro" id="IPR011050">
    <property type="entry name" value="Pectin_lyase_fold/virulence"/>
</dbReference>
<dbReference type="Gene3D" id="2.160.20.10">
    <property type="entry name" value="Single-stranded right-handed beta-helix, Pectin lyase-like"/>
    <property type="match status" value="1"/>
</dbReference>
<dbReference type="NCBIfam" id="TIGR02474">
    <property type="entry name" value="pec_lyase"/>
    <property type="match status" value="1"/>
</dbReference>
<gene>
    <name evidence="6" type="ORF">SAMN05216469_10874</name>
</gene>
<dbReference type="GO" id="GO:0009279">
    <property type="term" value="C:cell outer membrane"/>
    <property type="evidence" value="ECO:0007669"/>
    <property type="project" value="TreeGrafter"/>
</dbReference>
<proteinExistence type="inferred from homology"/>
<dbReference type="Gene3D" id="2.60.40.10">
    <property type="entry name" value="Immunoglobulins"/>
    <property type="match status" value="1"/>
</dbReference>
<keyword evidence="6" id="KW-0456">Lyase</keyword>
<accession>A0A1H7L7P5</accession>
<keyword evidence="3" id="KW-0063">Aspartyl esterase</keyword>